<gene>
    <name evidence="1" type="ORF">BTN50_1321</name>
</gene>
<evidence type="ECO:0000313" key="1">
    <source>
        <dbReference type="EMBL" id="ATF09803.1"/>
    </source>
</evidence>
<evidence type="ECO:0000313" key="2">
    <source>
        <dbReference type="Proteomes" id="UP000218160"/>
    </source>
</evidence>
<dbReference type="EMBL" id="CP020660">
    <property type="protein sequence ID" value="ATF09803.1"/>
    <property type="molecule type" value="Genomic_DNA"/>
</dbReference>
<protein>
    <submittedName>
        <fullName evidence="1">Uncharacterized protein</fullName>
    </submittedName>
</protein>
<dbReference type="Proteomes" id="UP000218160">
    <property type="component" value="Chromosome 1"/>
</dbReference>
<proteinExistence type="predicted"/>
<dbReference type="AlphaFoldDB" id="A0A291B9Z9"/>
<accession>A0A291B9Z9</accession>
<sequence>MLMFLVIENFLFKKSTKVYAVVYTNDKKINQKITYKYRAMTCPKYLHTL</sequence>
<keyword evidence="2" id="KW-1185">Reference proteome</keyword>
<dbReference type="KEGG" id="elux:BTN50_1321"/>
<name>A0A291B9Z9_9GAMM</name>
<reference evidence="2" key="1">
    <citation type="submission" date="2017-04" db="EMBL/GenBank/DDBJ databases">
        <title>Genome evolution of the luminous symbionts of deep sea anglerfish.</title>
        <authorList>
            <person name="Hendry T.A."/>
        </authorList>
    </citation>
    <scope>NUCLEOTIDE SEQUENCE [LARGE SCALE GENOMIC DNA]</scope>
</reference>
<organism evidence="1 2">
    <name type="scientific">Candidatus Enterovibrio altilux</name>
    <dbReference type="NCBI Taxonomy" id="1927128"/>
    <lineage>
        <taxon>Bacteria</taxon>
        <taxon>Pseudomonadati</taxon>
        <taxon>Pseudomonadota</taxon>
        <taxon>Gammaproteobacteria</taxon>
        <taxon>Vibrionales</taxon>
        <taxon>Vibrionaceae</taxon>
        <taxon>Enterovibrio</taxon>
    </lineage>
</organism>